<evidence type="ECO:0000256" key="1">
    <source>
        <dbReference type="SAM" id="MobiDB-lite"/>
    </source>
</evidence>
<evidence type="ECO:0000313" key="2">
    <source>
        <dbReference type="EMBL" id="KAH0561769.1"/>
    </source>
</evidence>
<accession>A0AAV7J0J7</accession>
<protein>
    <submittedName>
        <fullName evidence="2">Uncharacterized protein</fullName>
    </submittedName>
</protein>
<keyword evidence="3" id="KW-1185">Reference proteome</keyword>
<proteinExistence type="predicted"/>
<dbReference type="EMBL" id="JAHXZJ010000374">
    <property type="protein sequence ID" value="KAH0561769.1"/>
    <property type="molecule type" value="Genomic_DNA"/>
</dbReference>
<feature type="region of interest" description="Disordered" evidence="1">
    <location>
        <begin position="50"/>
        <end position="78"/>
    </location>
</feature>
<organism evidence="2 3">
    <name type="scientific">Cotesia glomerata</name>
    <name type="common">Lepidopteran parasitic wasp</name>
    <name type="synonym">Apanteles glomeratus</name>
    <dbReference type="NCBI Taxonomy" id="32391"/>
    <lineage>
        <taxon>Eukaryota</taxon>
        <taxon>Metazoa</taxon>
        <taxon>Ecdysozoa</taxon>
        <taxon>Arthropoda</taxon>
        <taxon>Hexapoda</taxon>
        <taxon>Insecta</taxon>
        <taxon>Pterygota</taxon>
        <taxon>Neoptera</taxon>
        <taxon>Endopterygota</taxon>
        <taxon>Hymenoptera</taxon>
        <taxon>Apocrita</taxon>
        <taxon>Ichneumonoidea</taxon>
        <taxon>Braconidae</taxon>
        <taxon>Microgastrinae</taxon>
        <taxon>Cotesia</taxon>
    </lineage>
</organism>
<dbReference type="Proteomes" id="UP000826195">
    <property type="component" value="Unassembled WGS sequence"/>
</dbReference>
<name>A0AAV7J0J7_COTGL</name>
<reference evidence="2 3" key="1">
    <citation type="journal article" date="2021" name="J. Hered.">
        <title>A chromosome-level genome assembly of the parasitoid wasp, Cotesia glomerata (Hymenoptera: Braconidae).</title>
        <authorList>
            <person name="Pinto B.J."/>
            <person name="Weis J.J."/>
            <person name="Gamble T."/>
            <person name="Ode P.J."/>
            <person name="Paul R."/>
            <person name="Zaspel J.M."/>
        </authorList>
    </citation>
    <scope>NUCLEOTIDE SEQUENCE [LARGE SCALE GENOMIC DNA]</scope>
    <source>
        <strain evidence="2">CgM1</strain>
    </source>
</reference>
<dbReference type="AlphaFoldDB" id="A0AAV7J0J7"/>
<evidence type="ECO:0000313" key="3">
    <source>
        <dbReference type="Proteomes" id="UP000826195"/>
    </source>
</evidence>
<sequence>MQFCRRIVAVHRIIGTLQLVRRFCKVSLHPSKLVLALAIICEKLSSGVGGLKSKGGCQRSRARTRGEGGGSGDVREVEGGSERILTEQRAVAVTSKKGGTLNFIDVLACRRLGHASKNNRARERVQRGFSLEENAVTTSNWFLESYPLDEAPGGTQGPFNYGLCSLIIRKHCTLSIRCGCALRCNYRDGVGFWGTAAATTSLRWKGKDGKSLKAKGELSVSHHLSRYLPRHPCFDIENLLGTCLSSSSSSSSSLWSSSPQMDC</sequence>
<comment type="caution">
    <text evidence="2">The sequence shown here is derived from an EMBL/GenBank/DDBJ whole genome shotgun (WGS) entry which is preliminary data.</text>
</comment>
<gene>
    <name evidence="2" type="ORF">KQX54_019344</name>
</gene>